<dbReference type="PANTHER" id="PTHR19211:SF69">
    <property type="entry name" value="ATP-BINDING PROTEIN UUP"/>
    <property type="match status" value="1"/>
</dbReference>
<feature type="domain" description="ABC transporter" evidence="4">
    <location>
        <begin position="372"/>
        <end position="605"/>
    </location>
</feature>
<dbReference type="InterPro" id="IPR003439">
    <property type="entry name" value="ABC_transporter-like_ATP-bd"/>
</dbReference>
<dbReference type="GO" id="GO:0005524">
    <property type="term" value="F:ATP binding"/>
    <property type="evidence" value="ECO:0007669"/>
    <property type="project" value="UniProtKB-KW"/>
</dbReference>
<evidence type="ECO:0000259" key="4">
    <source>
        <dbReference type="PROSITE" id="PS50893"/>
    </source>
</evidence>
<comment type="caution">
    <text evidence="5">The sequence shown here is derived from an EMBL/GenBank/DDBJ whole genome shotgun (WGS) entry which is preliminary data.</text>
</comment>
<dbReference type="Proteomes" id="UP000562984">
    <property type="component" value="Unassembled WGS sequence"/>
</dbReference>
<reference evidence="5 6" key="1">
    <citation type="submission" date="2020-05" db="EMBL/GenBank/DDBJ databases">
        <title>Nakamurella sp. DB0629 isolated from air conditioner.</title>
        <authorList>
            <person name="Kim D.H."/>
            <person name="Kim D.-U."/>
        </authorList>
    </citation>
    <scope>NUCLEOTIDE SEQUENCE [LARGE SCALE GENOMIC DNA]</scope>
    <source>
        <strain evidence="5 6">DB0629</strain>
    </source>
</reference>
<sequence>MGHLDINTVSFDLPDGRPLLNEVNLRVGEGAKMALIGPNGTGKTTLSRIISGELAPSDGSVTRSGGLGVMSQFIGSVRDDSTVRDLLISVAPQKIQQAAYAVDAAELALMDRDDEPTQLAYAQALADWADAGGYDHETLWDVCTVAALGVPYDRAKFRSVNSLSGGEQNRVVLQALLRGPDEVLLLDEPDNYLDVPAKRELEHALINSPKTVLFVSHDRELLNRVATRVATLERGAAGSTLWVHPGPFSSYDTARTERFERLEELRKRWDEEHAKIKALVLMYKQKAAYNSDMASRYHSAQTRLRRFEDAGPPEAQPLRQQVKMRLAGGRTAKRAVVCRQLELLLGNGSDPDSTASSGSGAVSDAGAASGAVTASGAAAGAGAGSAGSAEQLMKPFDLEIFFGERVTVLGSNGSGKSHFLRLLAAGGTDPDVEHQPVGDIIPKPVRHNGSAVLGSRVRPGWFAQTHQHPALRGRTLLDILHRGDEHRRGRPREEAARVLDRYELARSGEQTFDTLSGGQQARFQILLLELSGATLLLLDEPTDNLDLHSAEALEHALDAFEGTVLAVTHDRWFARRFDRHLVFGADGTVYSSDEPVWDETRVARTR</sequence>
<dbReference type="Pfam" id="PF00005">
    <property type="entry name" value="ABC_tran"/>
    <property type="match status" value="2"/>
</dbReference>
<dbReference type="InterPro" id="IPR003593">
    <property type="entry name" value="AAA+_ATPase"/>
</dbReference>
<gene>
    <name evidence="5" type="ORF">HKD39_14085</name>
</gene>
<dbReference type="CDD" id="cd03221">
    <property type="entry name" value="ABCF_EF-3"/>
    <property type="match status" value="1"/>
</dbReference>
<name>A0A849AJ41_9ACTN</name>
<dbReference type="SMART" id="SM00382">
    <property type="entry name" value="AAA"/>
    <property type="match status" value="2"/>
</dbReference>
<feature type="domain" description="ABC transporter" evidence="4">
    <location>
        <begin position="4"/>
        <end position="259"/>
    </location>
</feature>
<proteinExistence type="predicted"/>
<dbReference type="PROSITE" id="PS50893">
    <property type="entry name" value="ABC_TRANSPORTER_2"/>
    <property type="match status" value="2"/>
</dbReference>
<evidence type="ECO:0000313" key="6">
    <source>
        <dbReference type="Proteomes" id="UP000562984"/>
    </source>
</evidence>
<dbReference type="Gene3D" id="3.40.50.300">
    <property type="entry name" value="P-loop containing nucleotide triphosphate hydrolases"/>
    <property type="match status" value="2"/>
</dbReference>
<dbReference type="InterPro" id="IPR027417">
    <property type="entry name" value="P-loop_NTPase"/>
</dbReference>
<keyword evidence="6" id="KW-1185">Reference proteome</keyword>
<dbReference type="PANTHER" id="PTHR19211">
    <property type="entry name" value="ATP-BINDING TRANSPORT PROTEIN-RELATED"/>
    <property type="match status" value="1"/>
</dbReference>
<dbReference type="RefSeq" id="WP_171200513.1">
    <property type="nucleotide sequence ID" value="NZ_JABEND010000008.1"/>
</dbReference>
<evidence type="ECO:0000256" key="3">
    <source>
        <dbReference type="ARBA" id="ARBA00022840"/>
    </source>
</evidence>
<organism evidence="5 6">
    <name type="scientific">Nakamurella aerolata</name>
    <dbReference type="NCBI Taxonomy" id="1656892"/>
    <lineage>
        <taxon>Bacteria</taxon>
        <taxon>Bacillati</taxon>
        <taxon>Actinomycetota</taxon>
        <taxon>Actinomycetes</taxon>
        <taxon>Nakamurellales</taxon>
        <taxon>Nakamurellaceae</taxon>
        <taxon>Nakamurella</taxon>
    </lineage>
</organism>
<keyword evidence="2" id="KW-0547">Nucleotide-binding</keyword>
<dbReference type="SUPFAM" id="SSF52540">
    <property type="entry name" value="P-loop containing nucleoside triphosphate hydrolases"/>
    <property type="match status" value="2"/>
</dbReference>
<protein>
    <submittedName>
        <fullName evidence="5">ABC-F family ATP-binding cassette domain-containing protein</fullName>
    </submittedName>
</protein>
<dbReference type="InterPro" id="IPR050611">
    <property type="entry name" value="ABCF"/>
</dbReference>
<keyword evidence="3 5" id="KW-0067">ATP-binding</keyword>
<evidence type="ECO:0000313" key="5">
    <source>
        <dbReference type="EMBL" id="NNG36822.1"/>
    </source>
</evidence>
<dbReference type="GO" id="GO:0016887">
    <property type="term" value="F:ATP hydrolysis activity"/>
    <property type="evidence" value="ECO:0007669"/>
    <property type="project" value="InterPro"/>
</dbReference>
<dbReference type="EMBL" id="JABEND010000008">
    <property type="protein sequence ID" value="NNG36822.1"/>
    <property type="molecule type" value="Genomic_DNA"/>
</dbReference>
<keyword evidence="1" id="KW-0677">Repeat</keyword>
<evidence type="ECO:0000256" key="2">
    <source>
        <dbReference type="ARBA" id="ARBA00022741"/>
    </source>
</evidence>
<accession>A0A849AJ41</accession>
<evidence type="ECO:0000256" key="1">
    <source>
        <dbReference type="ARBA" id="ARBA00022737"/>
    </source>
</evidence>
<dbReference type="AlphaFoldDB" id="A0A849AJ41"/>